<accession>A0A9W6GLL4</accession>
<evidence type="ECO:0000313" key="3">
    <source>
        <dbReference type="EMBL" id="GLI56066.1"/>
    </source>
</evidence>
<comment type="caution">
    <text evidence="3">The sequence shown here is derived from an EMBL/GenBank/DDBJ whole genome shotgun (WGS) entry which is preliminary data.</text>
</comment>
<sequence>MRKVLLTGVLGLSLLMGACTSKQVSQNEVRRDVKIYAGNFNKSKVEIEDGQVTTEYFKINTEFQNKLIRVAITNTSDEVMIVEWEKSAYIGLDGKEQKLVNMRGMKEQYYAKERADSYRSGQTIITELVPEKNLEILEGDSLGAGKVYIKHNLLENEEVLNEHATIKLSVVIGGVKKGVRKEVEIYFGEGDMPQSLGDTLYARNDSMVAAPVIAPVETAETTTEAAPVAVQKTEAPLEVTAPDAMKIKDENALLEQEIRSKNQLIQELNERARLKKELEEKQKEIDALMLQLN</sequence>
<evidence type="ECO:0008006" key="5">
    <source>
        <dbReference type="Google" id="ProtNLM"/>
    </source>
</evidence>
<dbReference type="AlphaFoldDB" id="A0A9W6GLL4"/>
<dbReference type="RefSeq" id="WP_281834959.1">
    <property type="nucleotide sequence ID" value="NZ_BSDY01000006.1"/>
</dbReference>
<keyword evidence="1" id="KW-0175">Coiled coil</keyword>
<organism evidence="3 4">
    <name type="scientific">Propionigenium maris DSM 9537</name>
    <dbReference type="NCBI Taxonomy" id="1123000"/>
    <lineage>
        <taxon>Bacteria</taxon>
        <taxon>Fusobacteriati</taxon>
        <taxon>Fusobacteriota</taxon>
        <taxon>Fusobacteriia</taxon>
        <taxon>Fusobacteriales</taxon>
        <taxon>Fusobacteriaceae</taxon>
        <taxon>Propionigenium</taxon>
    </lineage>
</organism>
<name>A0A9W6GLL4_9FUSO</name>
<evidence type="ECO:0000313" key="4">
    <source>
        <dbReference type="Proteomes" id="UP001144471"/>
    </source>
</evidence>
<keyword evidence="4" id="KW-1185">Reference proteome</keyword>
<keyword evidence="2" id="KW-0732">Signal</keyword>
<dbReference type="EMBL" id="BSDY01000006">
    <property type="protein sequence ID" value="GLI56066.1"/>
    <property type="molecule type" value="Genomic_DNA"/>
</dbReference>
<feature type="chain" id="PRO_5040767747" description="Lipoprotein" evidence="2">
    <location>
        <begin position="19"/>
        <end position="293"/>
    </location>
</feature>
<evidence type="ECO:0000256" key="2">
    <source>
        <dbReference type="SAM" id="SignalP"/>
    </source>
</evidence>
<proteinExistence type="predicted"/>
<evidence type="ECO:0000256" key="1">
    <source>
        <dbReference type="SAM" id="Coils"/>
    </source>
</evidence>
<reference evidence="3" key="1">
    <citation type="submission" date="2022-12" db="EMBL/GenBank/DDBJ databases">
        <title>Reference genome sequencing for broad-spectrum identification of bacterial and archaeal isolates by mass spectrometry.</title>
        <authorList>
            <person name="Sekiguchi Y."/>
            <person name="Tourlousse D.M."/>
        </authorList>
    </citation>
    <scope>NUCLEOTIDE SEQUENCE</scope>
    <source>
        <strain evidence="3">10succ1</strain>
    </source>
</reference>
<feature type="signal peptide" evidence="2">
    <location>
        <begin position="1"/>
        <end position="18"/>
    </location>
</feature>
<feature type="coiled-coil region" evidence="1">
    <location>
        <begin position="244"/>
        <end position="291"/>
    </location>
</feature>
<dbReference type="Proteomes" id="UP001144471">
    <property type="component" value="Unassembled WGS sequence"/>
</dbReference>
<gene>
    <name evidence="3" type="ORF">PM10SUCC1_15800</name>
</gene>
<dbReference type="PROSITE" id="PS51257">
    <property type="entry name" value="PROKAR_LIPOPROTEIN"/>
    <property type="match status" value="1"/>
</dbReference>
<protein>
    <recommendedName>
        <fullName evidence="5">Lipoprotein</fullName>
    </recommendedName>
</protein>